<dbReference type="Proteomes" id="UP000568380">
    <property type="component" value="Unassembled WGS sequence"/>
</dbReference>
<protein>
    <submittedName>
        <fullName evidence="6">DNA-binding transcriptional LysR family regulator</fullName>
    </submittedName>
</protein>
<evidence type="ECO:0000256" key="4">
    <source>
        <dbReference type="ARBA" id="ARBA00023163"/>
    </source>
</evidence>
<sequence>MELEVRHLRVVCAIADTGSISKAATSLGMSQPALAAQLRRIERQFGGPLFERGREGTTPTPLGRWLLLRSRSVLPAFDDLARDARRHARDERDTIRVGCALTRLAIYAAKALRRLLPEAEISLRTEETTEVLPGLLESERIELATLDDYPGHELQPPQGAVYAEIAIEPVFVGLTASHPLAAHDEIDLADLAKEQWAQHALLESGPREHFWTACADHGFSPLVGFKVDLSVALDLIAEGRCVGLFQATSPARDGIVIRPLVGSPMKMRHLIGWTEHGALAPHAKDLVQAVTKTYWSEAMRNPTYNAWLRRHGAHSVTL</sequence>
<keyword evidence="4" id="KW-0804">Transcription</keyword>
<dbReference type="Gene3D" id="1.10.10.10">
    <property type="entry name" value="Winged helix-like DNA-binding domain superfamily/Winged helix DNA-binding domain"/>
    <property type="match status" value="1"/>
</dbReference>
<comment type="similarity">
    <text evidence="1">Belongs to the LysR transcriptional regulatory family.</text>
</comment>
<evidence type="ECO:0000256" key="3">
    <source>
        <dbReference type="ARBA" id="ARBA00023125"/>
    </source>
</evidence>
<name>A0A7W8A596_9ACTN</name>
<accession>A0A7W8A596</accession>
<comment type="caution">
    <text evidence="6">The sequence shown here is derived from an EMBL/GenBank/DDBJ whole genome shotgun (WGS) entry which is preliminary data.</text>
</comment>
<dbReference type="GO" id="GO:0032993">
    <property type="term" value="C:protein-DNA complex"/>
    <property type="evidence" value="ECO:0007669"/>
    <property type="project" value="TreeGrafter"/>
</dbReference>
<keyword evidence="3 6" id="KW-0238">DNA-binding</keyword>
<evidence type="ECO:0000256" key="2">
    <source>
        <dbReference type="ARBA" id="ARBA00023015"/>
    </source>
</evidence>
<evidence type="ECO:0000259" key="5">
    <source>
        <dbReference type="PROSITE" id="PS50931"/>
    </source>
</evidence>
<dbReference type="SUPFAM" id="SSF46785">
    <property type="entry name" value="Winged helix' DNA-binding domain"/>
    <property type="match status" value="1"/>
</dbReference>
<evidence type="ECO:0000313" key="6">
    <source>
        <dbReference type="EMBL" id="MBB5079822.1"/>
    </source>
</evidence>
<dbReference type="Gene3D" id="3.40.190.10">
    <property type="entry name" value="Periplasmic binding protein-like II"/>
    <property type="match status" value="2"/>
</dbReference>
<dbReference type="PRINTS" id="PR00039">
    <property type="entry name" value="HTHLYSR"/>
</dbReference>
<dbReference type="PANTHER" id="PTHR30346">
    <property type="entry name" value="TRANSCRIPTIONAL DUAL REGULATOR HCAR-RELATED"/>
    <property type="match status" value="1"/>
</dbReference>
<dbReference type="PANTHER" id="PTHR30346:SF30">
    <property type="entry name" value="SMALL NEUTRAL PROTEASE REGULATORY PROTEIN"/>
    <property type="match status" value="1"/>
</dbReference>
<dbReference type="PROSITE" id="PS50931">
    <property type="entry name" value="HTH_LYSR"/>
    <property type="match status" value="1"/>
</dbReference>
<dbReference type="SUPFAM" id="SSF53850">
    <property type="entry name" value="Periplasmic binding protein-like II"/>
    <property type="match status" value="1"/>
</dbReference>
<dbReference type="RefSeq" id="WP_184965753.1">
    <property type="nucleotide sequence ID" value="NZ_JACHIN010000007.1"/>
</dbReference>
<dbReference type="InterPro" id="IPR036390">
    <property type="entry name" value="WH_DNA-bd_sf"/>
</dbReference>
<keyword evidence="7" id="KW-1185">Reference proteome</keyword>
<dbReference type="InterPro" id="IPR005119">
    <property type="entry name" value="LysR_subst-bd"/>
</dbReference>
<evidence type="ECO:0000256" key="1">
    <source>
        <dbReference type="ARBA" id="ARBA00009437"/>
    </source>
</evidence>
<dbReference type="EMBL" id="JACHIN010000007">
    <property type="protein sequence ID" value="MBB5079822.1"/>
    <property type="molecule type" value="Genomic_DNA"/>
</dbReference>
<evidence type="ECO:0000313" key="7">
    <source>
        <dbReference type="Proteomes" id="UP000568380"/>
    </source>
</evidence>
<dbReference type="InterPro" id="IPR000847">
    <property type="entry name" value="LysR_HTH_N"/>
</dbReference>
<keyword evidence="2" id="KW-0805">Transcription regulation</keyword>
<dbReference type="GO" id="GO:0003677">
    <property type="term" value="F:DNA binding"/>
    <property type="evidence" value="ECO:0007669"/>
    <property type="project" value="UniProtKB-KW"/>
</dbReference>
<organism evidence="6 7">
    <name type="scientific">Nonomuraea endophytica</name>
    <dbReference type="NCBI Taxonomy" id="714136"/>
    <lineage>
        <taxon>Bacteria</taxon>
        <taxon>Bacillati</taxon>
        <taxon>Actinomycetota</taxon>
        <taxon>Actinomycetes</taxon>
        <taxon>Streptosporangiales</taxon>
        <taxon>Streptosporangiaceae</taxon>
        <taxon>Nonomuraea</taxon>
    </lineage>
</organism>
<dbReference type="Pfam" id="PF03466">
    <property type="entry name" value="LysR_substrate"/>
    <property type="match status" value="1"/>
</dbReference>
<feature type="domain" description="HTH lysR-type" evidence="5">
    <location>
        <begin position="1"/>
        <end position="60"/>
    </location>
</feature>
<dbReference type="InterPro" id="IPR036388">
    <property type="entry name" value="WH-like_DNA-bd_sf"/>
</dbReference>
<dbReference type="AlphaFoldDB" id="A0A7W8A596"/>
<dbReference type="GO" id="GO:0003700">
    <property type="term" value="F:DNA-binding transcription factor activity"/>
    <property type="evidence" value="ECO:0007669"/>
    <property type="project" value="InterPro"/>
</dbReference>
<dbReference type="Pfam" id="PF00126">
    <property type="entry name" value="HTH_1"/>
    <property type="match status" value="1"/>
</dbReference>
<gene>
    <name evidence="6" type="ORF">HNR40_005308</name>
</gene>
<reference evidence="6 7" key="1">
    <citation type="submission" date="2020-08" db="EMBL/GenBank/DDBJ databases">
        <title>Genomic Encyclopedia of Type Strains, Phase IV (KMG-IV): sequencing the most valuable type-strain genomes for metagenomic binning, comparative biology and taxonomic classification.</title>
        <authorList>
            <person name="Goeker M."/>
        </authorList>
    </citation>
    <scope>NUCLEOTIDE SEQUENCE [LARGE SCALE GENOMIC DNA]</scope>
    <source>
        <strain evidence="6 7">DSM 45385</strain>
    </source>
</reference>
<proteinExistence type="inferred from homology"/>